<dbReference type="Pfam" id="PF12802">
    <property type="entry name" value="MarR_2"/>
    <property type="match status" value="1"/>
</dbReference>
<dbReference type="Pfam" id="PF00480">
    <property type="entry name" value="ROK"/>
    <property type="match status" value="1"/>
</dbReference>
<feature type="domain" description="HTH marR-type" evidence="3">
    <location>
        <begin position="27"/>
        <end position="73"/>
    </location>
</feature>
<comment type="similarity">
    <text evidence="1">Belongs to the ROK (NagC/XylR) family.</text>
</comment>
<dbReference type="InterPro" id="IPR036390">
    <property type="entry name" value="WH_DNA-bd_sf"/>
</dbReference>
<dbReference type="SUPFAM" id="SSF46785">
    <property type="entry name" value="Winged helix' DNA-binding domain"/>
    <property type="match status" value="1"/>
</dbReference>
<dbReference type="Gene3D" id="1.10.10.10">
    <property type="entry name" value="Winged helix-like DNA-binding domain superfamily/Winged helix DNA-binding domain"/>
    <property type="match status" value="1"/>
</dbReference>
<feature type="region of interest" description="Disordered" evidence="2">
    <location>
        <begin position="1"/>
        <end position="20"/>
    </location>
</feature>
<evidence type="ECO:0000313" key="5">
    <source>
        <dbReference type="Proteomes" id="UP000612352"/>
    </source>
</evidence>
<proteinExistence type="inferred from homology"/>
<evidence type="ECO:0000256" key="2">
    <source>
        <dbReference type="SAM" id="MobiDB-lite"/>
    </source>
</evidence>
<evidence type="ECO:0000313" key="4">
    <source>
        <dbReference type="EMBL" id="MBK0331497.1"/>
    </source>
</evidence>
<dbReference type="PANTHER" id="PTHR18964:SF149">
    <property type="entry name" value="BIFUNCTIONAL UDP-N-ACETYLGLUCOSAMINE 2-EPIMERASE_N-ACETYLMANNOSAMINE KINASE"/>
    <property type="match status" value="1"/>
</dbReference>
<dbReference type="Gene3D" id="3.30.420.40">
    <property type="match status" value="2"/>
</dbReference>
<dbReference type="EMBL" id="JAEDAJ010000004">
    <property type="protein sequence ID" value="MBK0331497.1"/>
    <property type="molecule type" value="Genomic_DNA"/>
</dbReference>
<dbReference type="PANTHER" id="PTHR18964">
    <property type="entry name" value="ROK (REPRESSOR, ORF, KINASE) FAMILY"/>
    <property type="match status" value="1"/>
</dbReference>
<comment type="caution">
    <text evidence="4">The sequence shown here is derived from an EMBL/GenBank/DDBJ whole genome shotgun (WGS) entry which is preliminary data.</text>
</comment>
<name>A0ABS1BBF3_9MICO</name>
<keyword evidence="5" id="KW-1185">Reference proteome</keyword>
<dbReference type="InterPro" id="IPR043129">
    <property type="entry name" value="ATPase_NBD"/>
</dbReference>
<dbReference type="InterPro" id="IPR000600">
    <property type="entry name" value="ROK"/>
</dbReference>
<organism evidence="4 5">
    <name type="scientific">Brachybacterium halotolerans</name>
    <dbReference type="NCBI Taxonomy" id="2795215"/>
    <lineage>
        <taxon>Bacteria</taxon>
        <taxon>Bacillati</taxon>
        <taxon>Actinomycetota</taxon>
        <taxon>Actinomycetes</taxon>
        <taxon>Micrococcales</taxon>
        <taxon>Dermabacteraceae</taxon>
        <taxon>Brachybacterium</taxon>
    </lineage>
</organism>
<dbReference type="InterPro" id="IPR036388">
    <property type="entry name" value="WH-like_DNA-bd_sf"/>
</dbReference>
<dbReference type="Proteomes" id="UP000612352">
    <property type="component" value="Unassembled WGS sequence"/>
</dbReference>
<dbReference type="SUPFAM" id="SSF53067">
    <property type="entry name" value="Actin-like ATPase domain"/>
    <property type="match status" value="1"/>
</dbReference>
<dbReference type="InterPro" id="IPR000835">
    <property type="entry name" value="HTH_MarR-typ"/>
</dbReference>
<gene>
    <name evidence="4" type="ORF">I8D64_08785</name>
</gene>
<evidence type="ECO:0000256" key="1">
    <source>
        <dbReference type="ARBA" id="ARBA00006479"/>
    </source>
</evidence>
<sequence>MALQYPQPATERPGRRGTNLPRVAGYNQVLVLDLIRRSPGTSRSELVQRTGLTPQTLSNICQRLVTAGLIRESGRVRSGMGAPRIVYEVVPTGRYSIGLHIDPASLSLVLLDLAGDDVHALTVPTPQTPGPEHILELVDTQVRALLDQAAVPTEEVAGVGVATPGPLDIEHGSVVGPPLLPGWGTVELRDEIAQRLRLPVLVEKDSTAAAIGEIWRTPRDAENLAFFYLGSGVSAGIVLDGQPLRGSGNAAGRLSHLGNIGHFTADPDGPPCECGGRGCVAVSSLPSQIVGTAVEQGALEKGTDLDDARSVEAALSRLAERSEHRGDPVARKILEDAARGFARVGMQLANLLDLDSIVFGGPQWPAFEAACLRIAPTLVNEHYVAKDDHTVDVRGTAIGGHVGAVGAASLAMAETMFDAPGQLYLG</sequence>
<protein>
    <submittedName>
        <fullName evidence="4">ROK family transcriptional regulator</fullName>
    </submittedName>
</protein>
<accession>A0ABS1BBF3</accession>
<reference evidence="4 5" key="1">
    <citation type="submission" date="2020-12" db="EMBL/GenBank/DDBJ databases">
        <title>Brachybacterium sp. MASK1Z-5, whole genome shotgun sequence.</title>
        <authorList>
            <person name="Tuo L."/>
        </authorList>
    </citation>
    <scope>NUCLEOTIDE SEQUENCE [LARGE SCALE GENOMIC DNA]</scope>
    <source>
        <strain evidence="4 5">MASK1Z-5</strain>
    </source>
</reference>
<evidence type="ECO:0000259" key="3">
    <source>
        <dbReference type="Pfam" id="PF12802"/>
    </source>
</evidence>